<comment type="similarity">
    <text evidence="2">Belongs to the FliH family.</text>
</comment>
<evidence type="ECO:0000259" key="9">
    <source>
        <dbReference type="Pfam" id="PF02108"/>
    </source>
</evidence>
<keyword evidence="10" id="KW-0966">Cell projection</keyword>
<evidence type="ECO:0000256" key="6">
    <source>
        <dbReference type="ARBA" id="ARBA00023225"/>
    </source>
</evidence>
<organism evidence="10 11">
    <name type="scientific">Salinibacillus kushneri</name>
    <dbReference type="NCBI Taxonomy" id="237682"/>
    <lineage>
        <taxon>Bacteria</taxon>
        <taxon>Bacillati</taxon>
        <taxon>Bacillota</taxon>
        <taxon>Bacilli</taxon>
        <taxon>Bacillales</taxon>
        <taxon>Bacillaceae</taxon>
        <taxon>Salinibacillus</taxon>
    </lineage>
</organism>
<dbReference type="EMBL" id="FOHJ01000004">
    <property type="protein sequence ID" value="SET41885.1"/>
    <property type="molecule type" value="Genomic_DNA"/>
</dbReference>
<gene>
    <name evidence="10" type="ORF">SAMN05421676_104353</name>
</gene>
<evidence type="ECO:0000256" key="7">
    <source>
        <dbReference type="NCBIfam" id="TIGR03825"/>
    </source>
</evidence>
<dbReference type="InterPro" id="IPR051472">
    <property type="entry name" value="T3SS_Stator/FliH"/>
</dbReference>
<name>A0A1I0EAX2_9BACI</name>
<keyword evidence="10" id="KW-0282">Flagellum</keyword>
<protein>
    <recommendedName>
        <fullName evidence="7">Flagellar assembly protein FliH</fullName>
    </recommendedName>
</protein>
<dbReference type="PANTHER" id="PTHR34982:SF1">
    <property type="entry name" value="FLAGELLAR ASSEMBLY PROTEIN FLIH"/>
    <property type="match status" value="1"/>
</dbReference>
<feature type="domain" description="Flagellar assembly protein FliH/Type III secretion system HrpE" evidence="9">
    <location>
        <begin position="126"/>
        <end position="246"/>
    </location>
</feature>
<dbReference type="NCBIfam" id="TIGR03825">
    <property type="entry name" value="FliH_bacil"/>
    <property type="match status" value="1"/>
</dbReference>
<keyword evidence="3" id="KW-0813">Transport</keyword>
<dbReference type="GO" id="GO:0005829">
    <property type="term" value="C:cytosol"/>
    <property type="evidence" value="ECO:0007669"/>
    <property type="project" value="TreeGrafter"/>
</dbReference>
<evidence type="ECO:0000313" key="10">
    <source>
        <dbReference type="EMBL" id="SET41885.1"/>
    </source>
</evidence>
<dbReference type="GO" id="GO:0015031">
    <property type="term" value="P:protein transport"/>
    <property type="evidence" value="ECO:0007669"/>
    <property type="project" value="UniProtKB-KW"/>
</dbReference>
<evidence type="ECO:0000256" key="2">
    <source>
        <dbReference type="ARBA" id="ARBA00006602"/>
    </source>
</evidence>
<sequence length="265" mass="30397">MILLSNIYKIKSSGTPEKSKTISVKPLKPFETAGFEQSEEAITNSMQKQQEKLLMDAEQKLENAKAEAEQIMEQAKAKIQKEHEKWQFEKESLYKELKESAYHDGFQEGKQKAEHEFQSYIDEACSLIRLAKKEYADIVDQSSADILKMAIKASEKIIGFTLEHQVDAFPSLVKQAMLAEKDAMHIYIYVHACEYENLLQYKEELQNMLSNQAELTIYPSHEMDQYGCIIDTPHGQIDAGIGVQLNVIKQKLLDLLEEDQVSENR</sequence>
<dbReference type="OrthoDB" id="19020at2"/>
<feature type="coiled-coil region" evidence="8">
    <location>
        <begin position="47"/>
        <end position="85"/>
    </location>
</feature>
<dbReference type="InterPro" id="IPR022524">
    <property type="entry name" value="FliH_Bacilli"/>
</dbReference>
<dbReference type="STRING" id="237682.SAMN05421676_104353"/>
<keyword evidence="10" id="KW-0969">Cilium</keyword>
<evidence type="ECO:0000256" key="3">
    <source>
        <dbReference type="ARBA" id="ARBA00022448"/>
    </source>
</evidence>
<evidence type="ECO:0000256" key="5">
    <source>
        <dbReference type="ARBA" id="ARBA00022927"/>
    </source>
</evidence>
<dbReference type="Proteomes" id="UP000199095">
    <property type="component" value="Unassembled WGS sequence"/>
</dbReference>
<reference evidence="11" key="1">
    <citation type="submission" date="2016-10" db="EMBL/GenBank/DDBJ databases">
        <authorList>
            <person name="Varghese N."/>
            <person name="Submissions S."/>
        </authorList>
    </citation>
    <scope>NUCLEOTIDE SEQUENCE [LARGE SCALE GENOMIC DNA]</scope>
    <source>
        <strain evidence="11">CGMCC 1.3566</strain>
    </source>
</reference>
<dbReference type="Pfam" id="PF02108">
    <property type="entry name" value="FliH"/>
    <property type="match status" value="1"/>
</dbReference>
<comment type="function">
    <text evidence="1">Needed for flagellar regrowth and assembly.</text>
</comment>
<dbReference type="PANTHER" id="PTHR34982">
    <property type="entry name" value="YOP PROTEINS TRANSLOCATION PROTEIN L"/>
    <property type="match status" value="1"/>
</dbReference>
<accession>A0A1I0EAX2</accession>
<keyword evidence="5" id="KW-0653">Protein transport</keyword>
<proteinExistence type="inferred from homology"/>
<evidence type="ECO:0000256" key="8">
    <source>
        <dbReference type="SAM" id="Coils"/>
    </source>
</evidence>
<keyword evidence="8" id="KW-0175">Coiled coil</keyword>
<keyword evidence="6" id="KW-1006">Bacterial flagellum protein export</keyword>
<dbReference type="AlphaFoldDB" id="A0A1I0EAX2"/>
<dbReference type="InterPro" id="IPR018035">
    <property type="entry name" value="Flagellar_FliH/T3SS_HrpE"/>
</dbReference>
<evidence type="ECO:0000256" key="4">
    <source>
        <dbReference type="ARBA" id="ARBA00022795"/>
    </source>
</evidence>
<keyword evidence="4" id="KW-1005">Bacterial flagellum biogenesis</keyword>
<keyword evidence="11" id="KW-1185">Reference proteome</keyword>
<dbReference type="GO" id="GO:0044781">
    <property type="term" value="P:bacterial-type flagellum organization"/>
    <property type="evidence" value="ECO:0007669"/>
    <property type="project" value="UniProtKB-KW"/>
</dbReference>
<evidence type="ECO:0000256" key="1">
    <source>
        <dbReference type="ARBA" id="ARBA00003041"/>
    </source>
</evidence>
<evidence type="ECO:0000313" key="11">
    <source>
        <dbReference type="Proteomes" id="UP000199095"/>
    </source>
</evidence>